<keyword evidence="3" id="KW-1185">Reference proteome</keyword>
<feature type="domain" description="SXP/RAL-2 family protein Ani s 5-like cation-binding" evidence="2">
    <location>
        <begin position="46"/>
        <end position="147"/>
    </location>
</feature>
<dbReference type="Proteomes" id="UP000887540">
    <property type="component" value="Unplaced"/>
</dbReference>
<protein>
    <submittedName>
        <fullName evidence="4">SXP/RAL-2 family protein Ani s 5-like cation-binding domain-containing protein</fullName>
    </submittedName>
</protein>
<evidence type="ECO:0000259" key="2">
    <source>
        <dbReference type="Pfam" id="PF02520"/>
    </source>
</evidence>
<accession>A0A914D9G1</accession>
<keyword evidence="1" id="KW-0732">Signal</keyword>
<organism evidence="3 4">
    <name type="scientific">Acrobeloides nanus</name>
    <dbReference type="NCBI Taxonomy" id="290746"/>
    <lineage>
        <taxon>Eukaryota</taxon>
        <taxon>Metazoa</taxon>
        <taxon>Ecdysozoa</taxon>
        <taxon>Nematoda</taxon>
        <taxon>Chromadorea</taxon>
        <taxon>Rhabditida</taxon>
        <taxon>Tylenchina</taxon>
        <taxon>Cephalobomorpha</taxon>
        <taxon>Cephaloboidea</taxon>
        <taxon>Cephalobidae</taxon>
        <taxon>Acrobeloides</taxon>
    </lineage>
</organism>
<evidence type="ECO:0000313" key="4">
    <source>
        <dbReference type="WBParaSite" id="ACRNAN_scaffold2013.g31689.t1"/>
    </source>
</evidence>
<sequence length="158" mass="17819">MIKKMKILLIVLLISTSCFALPVVRNLPGPPVPPFLEGAPDKVIASFHNLISNAHDLNDKQIDQAVEEWVENQPDDIQSRWVEFQEERLRHQEASAAAHKAAYEKFSPAAREADRKLAEIATHDELTASEKYTRIEKILRSLPTNIKSSISLRLGSVR</sequence>
<feature type="chain" id="PRO_5037826278" evidence="1">
    <location>
        <begin position="21"/>
        <end position="158"/>
    </location>
</feature>
<dbReference type="InterPro" id="IPR003677">
    <property type="entry name" value="ANIS5_cation-bd"/>
</dbReference>
<feature type="signal peptide" evidence="1">
    <location>
        <begin position="1"/>
        <end position="20"/>
    </location>
</feature>
<proteinExistence type="predicted"/>
<dbReference type="PANTHER" id="PTHR21593:SF36">
    <property type="entry name" value="DUF148 DOMAIN-CONTAINING PROTEIN-RELATED"/>
    <property type="match status" value="1"/>
</dbReference>
<name>A0A914D9G1_9BILA</name>
<dbReference type="Pfam" id="PF02520">
    <property type="entry name" value="ANIS5_cation-bd"/>
    <property type="match status" value="1"/>
</dbReference>
<dbReference type="PROSITE" id="PS51257">
    <property type="entry name" value="PROKAR_LIPOPROTEIN"/>
    <property type="match status" value="1"/>
</dbReference>
<reference evidence="4" key="1">
    <citation type="submission" date="2022-11" db="UniProtKB">
        <authorList>
            <consortium name="WormBaseParasite"/>
        </authorList>
    </citation>
    <scope>IDENTIFICATION</scope>
</reference>
<dbReference type="PANTHER" id="PTHR21593">
    <property type="entry name" value="PRION-LIKE- Q/N-RICH -DOMAIN-BEARING PROTEIN PROTEIN"/>
    <property type="match status" value="1"/>
</dbReference>
<dbReference type="WBParaSite" id="ACRNAN_scaffold2013.g31689.t1">
    <property type="protein sequence ID" value="ACRNAN_scaffold2013.g31689.t1"/>
    <property type="gene ID" value="ACRNAN_scaffold2013.g31689"/>
</dbReference>
<dbReference type="InterPro" id="IPR052823">
    <property type="entry name" value="SXP/RAL-2_related"/>
</dbReference>
<dbReference type="AlphaFoldDB" id="A0A914D9G1"/>
<evidence type="ECO:0000313" key="3">
    <source>
        <dbReference type="Proteomes" id="UP000887540"/>
    </source>
</evidence>
<evidence type="ECO:0000256" key="1">
    <source>
        <dbReference type="SAM" id="SignalP"/>
    </source>
</evidence>